<dbReference type="Gene3D" id="3.40.50.2000">
    <property type="entry name" value="Glycogen Phosphorylase B"/>
    <property type="match status" value="1"/>
</dbReference>
<reference evidence="2 3" key="1">
    <citation type="journal article" date="2009" name="Appl. Environ. Microbiol.">
        <title>Three genomes from the phylum Acidobacteria provide insight into the lifestyles of these microorganisms in soils.</title>
        <authorList>
            <person name="Ward N.L."/>
            <person name="Challacombe J.F."/>
            <person name="Janssen P.H."/>
            <person name="Henrissat B."/>
            <person name="Coutinho P.M."/>
            <person name="Wu M."/>
            <person name="Xie G."/>
            <person name="Haft D.H."/>
            <person name="Sait M."/>
            <person name="Badger J."/>
            <person name="Barabote R.D."/>
            <person name="Bradley B."/>
            <person name="Brettin T.S."/>
            <person name="Brinkac L.M."/>
            <person name="Bruce D."/>
            <person name="Creasy T."/>
            <person name="Daugherty S.C."/>
            <person name="Davidsen T.M."/>
            <person name="DeBoy R.T."/>
            <person name="Detter J.C."/>
            <person name="Dodson R.J."/>
            <person name="Durkin A.S."/>
            <person name="Ganapathy A."/>
            <person name="Gwinn-Giglio M."/>
            <person name="Han C.S."/>
            <person name="Khouri H."/>
            <person name="Kiss H."/>
            <person name="Kothari S.P."/>
            <person name="Madupu R."/>
            <person name="Nelson K.E."/>
            <person name="Nelson W.C."/>
            <person name="Paulsen I."/>
            <person name="Penn K."/>
            <person name="Ren Q."/>
            <person name="Rosovitz M.J."/>
            <person name="Selengut J.D."/>
            <person name="Shrivastava S."/>
            <person name="Sullivan S.A."/>
            <person name="Tapia R."/>
            <person name="Thompson L.S."/>
            <person name="Watkins K.L."/>
            <person name="Yang Q."/>
            <person name="Yu C."/>
            <person name="Zafar N."/>
            <person name="Zhou L."/>
            <person name="Kuske C.R."/>
        </authorList>
    </citation>
    <scope>NUCLEOTIDE SEQUENCE [LARGE SCALE GENOMIC DNA]</scope>
    <source>
        <strain evidence="2 3">Ellin345</strain>
    </source>
</reference>
<dbReference type="EMBL" id="CP000360">
    <property type="protein sequence ID" value="ABF39309.1"/>
    <property type="molecule type" value="Genomic_DNA"/>
</dbReference>
<dbReference type="AlphaFoldDB" id="Q1IUZ1"/>
<dbReference type="KEGG" id="aba:Acid345_0304"/>
<dbReference type="RefSeq" id="WP_011521111.1">
    <property type="nucleotide sequence ID" value="NC_008009.1"/>
</dbReference>
<keyword evidence="3" id="KW-1185">Reference proteome</keyword>
<evidence type="ECO:0000259" key="1">
    <source>
        <dbReference type="Pfam" id="PF13524"/>
    </source>
</evidence>
<dbReference type="eggNOG" id="COG4641">
    <property type="taxonomic scope" value="Bacteria"/>
</dbReference>
<dbReference type="Proteomes" id="UP000002432">
    <property type="component" value="Chromosome"/>
</dbReference>
<feature type="domain" description="Spore protein YkvP/CgeB glycosyl transferase-like" evidence="1">
    <location>
        <begin position="203"/>
        <end position="344"/>
    </location>
</feature>
<dbReference type="OrthoDB" id="110463at2"/>
<protein>
    <recommendedName>
        <fullName evidence="1">Spore protein YkvP/CgeB glycosyl transferase-like domain-containing protein</fullName>
    </recommendedName>
</protein>
<accession>Q1IUZ1</accession>
<name>Q1IUZ1_KORVE</name>
<dbReference type="STRING" id="204669.Acid345_0304"/>
<evidence type="ECO:0000313" key="2">
    <source>
        <dbReference type="EMBL" id="ABF39309.1"/>
    </source>
</evidence>
<dbReference type="Pfam" id="PF13524">
    <property type="entry name" value="Glyco_trans_1_2"/>
    <property type="match status" value="1"/>
</dbReference>
<gene>
    <name evidence="2" type="ordered locus">Acid345_0304</name>
</gene>
<dbReference type="EnsemblBacteria" id="ABF39309">
    <property type="protein sequence ID" value="ABF39309"/>
    <property type="gene ID" value="Acid345_0304"/>
</dbReference>
<dbReference type="InterPro" id="IPR055259">
    <property type="entry name" value="YkvP/CgeB_Glyco_trans-like"/>
</dbReference>
<sequence>MQITIFGLTISSSWGNGHATPYRALVRALHHLGHSVTFYEKDVPYYACHRDMAELPYCELVLYPEWSIVRHFALKQAAESDVVIVASYCPEGARIADEVLGLRRPLKVFYDLDTPVTLANFQSQGKTEYLEPRQITEFDLVLSFTGGKALRRLETEFHAQLARPLYGCVDADSYHRVPASPALLCDLSYMGTYAPDRQEKLDALFLEPSRRSLGMHFLLAGSLYPWGWSWGENVKKLDHVAPSDHPALYSSSCATLNITRRDMAESGYCPSGRFFEAAACECPILTDTWEGLETFFTDDEIVRVHNADEVLTAMRADLREHARRARQRTLDGHSGMRRAQQMLAYFDEAVARGRRARTEVA</sequence>
<proteinExistence type="predicted"/>
<organism evidence="2 3">
    <name type="scientific">Koribacter versatilis (strain Ellin345)</name>
    <dbReference type="NCBI Taxonomy" id="204669"/>
    <lineage>
        <taxon>Bacteria</taxon>
        <taxon>Pseudomonadati</taxon>
        <taxon>Acidobacteriota</taxon>
        <taxon>Terriglobia</taxon>
        <taxon>Terriglobales</taxon>
        <taxon>Candidatus Korobacteraceae</taxon>
        <taxon>Candidatus Korobacter</taxon>
    </lineage>
</organism>
<evidence type="ECO:0000313" key="3">
    <source>
        <dbReference type="Proteomes" id="UP000002432"/>
    </source>
</evidence>
<dbReference type="HOGENOM" id="CLU_048101_0_0_0"/>
<dbReference type="SUPFAM" id="SSF53756">
    <property type="entry name" value="UDP-Glycosyltransferase/glycogen phosphorylase"/>
    <property type="match status" value="1"/>
</dbReference>